<dbReference type="KEGG" id="ftj:FTUN_0196"/>
<dbReference type="EMBL" id="CP053452">
    <property type="protein sequence ID" value="QJW92699.1"/>
    <property type="molecule type" value="Genomic_DNA"/>
</dbReference>
<accession>A0A6M5YFC7</accession>
<proteinExistence type="predicted"/>
<organism evidence="2 3">
    <name type="scientific">Frigoriglobus tundricola</name>
    <dbReference type="NCBI Taxonomy" id="2774151"/>
    <lineage>
        <taxon>Bacteria</taxon>
        <taxon>Pseudomonadati</taxon>
        <taxon>Planctomycetota</taxon>
        <taxon>Planctomycetia</taxon>
        <taxon>Gemmatales</taxon>
        <taxon>Gemmataceae</taxon>
        <taxon>Frigoriglobus</taxon>
    </lineage>
</organism>
<keyword evidence="3" id="KW-1185">Reference proteome</keyword>
<protein>
    <submittedName>
        <fullName evidence="2">Uncharacterized protein</fullName>
    </submittedName>
</protein>
<gene>
    <name evidence="2" type="ORF">FTUN_0196</name>
</gene>
<evidence type="ECO:0000313" key="3">
    <source>
        <dbReference type="Proteomes" id="UP000503447"/>
    </source>
</evidence>
<name>A0A6M5YFC7_9BACT</name>
<dbReference type="Proteomes" id="UP000503447">
    <property type="component" value="Chromosome"/>
</dbReference>
<evidence type="ECO:0000256" key="1">
    <source>
        <dbReference type="SAM" id="MobiDB-lite"/>
    </source>
</evidence>
<feature type="compositionally biased region" description="Basic residues" evidence="1">
    <location>
        <begin position="311"/>
        <end position="327"/>
    </location>
</feature>
<feature type="compositionally biased region" description="Basic and acidic residues" evidence="1">
    <location>
        <begin position="23"/>
        <end position="32"/>
    </location>
</feature>
<feature type="compositionally biased region" description="Polar residues" evidence="1">
    <location>
        <begin position="330"/>
        <end position="343"/>
    </location>
</feature>
<feature type="compositionally biased region" description="Basic and acidic residues" evidence="1">
    <location>
        <begin position="226"/>
        <end position="251"/>
    </location>
</feature>
<feature type="region of interest" description="Disordered" evidence="1">
    <location>
        <begin position="311"/>
        <end position="343"/>
    </location>
</feature>
<feature type="region of interest" description="Disordered" evidence="1">
    <location>
        <begin position="226"/>
        <end position="285"/>
    </location>
</feature>
<reference evidence="3" key="1">
    <citation type="submission" date="2020-05" db="EMBL/GenBank/DDBJ databases">
        <title>Frigoriglobus tundricola gen. nov., sp. nov., a psychrotolerant cellulolytic planctomycete of the family Gemmataceae with two divergent copies of 16S rRNA gene.</title>
        <authorList>
            <person name="Kulichevskaya I.S."/>
            <person name="Ivanova A.A."/>
            <person name="Naumoff D.G."/>
            <person name="Beletsky A.V."/>
            <person name="Rijpstra W.I.C."/>
            <person name="Sinninghe Damste J.S."/>
            <person name="Mardanov A.V."/>
            <person name="Ravin N.V."/>
            <person name="Dedysh S.N."/>
        </authorList>
    </citation>
    <scope>NUCLEOTIDE SEQUENCE [LARGE SCALE GENOMIC DNA]</scope>
    <source>
        <strain evidence="3">PL17</strain>
    </source>
</reference>
<sequence>MKRNRPAPAALVTGSPTEAELLPAERHPRDTELPELSPVTELGTDISELAELGTHVTELTATLSELAPRVAKLSELTADVSKLTELSELTADVSELSELTAGSSKLATQVADLTAALTKGTTTAEITSDRREEYDISPTLTEPSRPPKTQLTLLAALSQLAELPSRAPLSHLAELTELPGLTAAVLPELATVLGRVTPTLLGDRTRWDVGETARSHAVTTGRLCSDRAGQREQRKHAETERQVHHRAGERAGHHKSLTSVGDFATASDRPVSQTRGGRGYVAQAAPRHRFRQERGVEVTLARFGQFIRIGRPKPAGKHLRTRSRARVGKQNATHLSSTAQSEQ</sequence>
<dbReference type="AlphaFoldDB" id="A0A6M5YFC7"/>
<feature type="region of interest" description="Disordered" evidence="1">
    <location>
        <begin position="1"/>
        <end position="35"/>
    </location>
</feature>
<evidence type="ECO:0000313" key="2">
    <source>
        <dbReference type="EMBL" id="QJW92699.1"/>
    </source>
</evidence>